<evidence type="ECO:0008006" key="5">
    <source>
        <dbReference type="Google" id="ProtNLM"/>
    </source>
</evidence>
<evidence type="ECO:0000256" key="1">
    <source>
        <dbReference type="SAM" id="MobiDB-lite"/>
    </source>
</evidence>
<gene>
    <name evidence="3" type="ORF">MMF93_28365</name>
</gene>
<protein>
    <recommendedName>
        <fullName evidence="5">Secreted protein</fullName>
    </recommendedName>
</protein>
<evidence type="ECO:0000313" key="3">
    <source>
        <dbReference type="EMBL" id="UNS99938.1"/>
    </source>
</evidence>
<organism evidence="3 4">
    <name type="scientific">Streptomyces tubbatahanensis</name>
    <dbReference type="NCBI Taxonomy" id="2923272"/>
    <lineage>
        <taxon>Bacteria</taxon>
        <taxon>Bacillati</taxon>
        <taxon>Actinomycetota</taxon>
        <taxon>Actinomycetes</taxon>
        <taxon>Kitasatosporales</taxon>
        <taxon>Streptomycetaceae</taxon>
        <taxon>Streptomyces</taxon>
    </lineage>
</organism>
<dbReference type="EMBL" id="CP093846">
    <property type="protein sequence ID" value="UNS99938.1"/>
    <property type="molecule type" value="Genomic_DNA"/>
</dbReference>
<name>A0ABY3Y059_9ACTN</name>
<accession>A0ABY3Y059</accession>
<feature type="signal peptide" evidence="2">
    <location>
        <begin position="1"/>
        <end position="34"/>
    </location>
</feature>
<sequence>MPRTATRRRVRTTVLAACAATAAALALAAPAAQADPSQPTPQLHAPSEPTPQIYAPPASSPQAQDRHTGPEIRRFLGWFYGEHGPTDQQREKWVSDLLKAKQRQNPDHDVILCAQNAPRNIEVGPVTVAQSAGFGWATVTAYWADGTTSTSTAYVALDSHPIELHDVVCAE</sequence>
<proteinExistence type="predicted"/>
<feature type="region of interest" description="Disordered" evidence="1">
    <location>
        <begin position="30"/>
        <end position="68"/>
    </location>
</feature>
<evidence type="ECO:0000256" key="2">
    <source>
        <dbReference type="SAM" id="SignalP"/>
    </source>
</evidence>
<feature type="chain" id="PRO_5045306446" description="Secreted protein" evidence="2">
    <location>
        <begin position="35"/>
        <end position="171"/>
    </location>
</feature>
<reference evidence="3 4" key="1">
    <citation type="journal article" date="2023" name="Microbiol. Spectr.">
        <title>Synergy between Genome Mining, Metabolomics, and Bioinformatics Uncovers Antibacterial Chlorinated Carbazole Alkaloids and Their Biosynthetic Gene Cluster from Streptomyces tubbatahanensis sp. nov., a Novel Actinomycete Isolated from Sulu Sea, Philippines.</title>
        <authorList>
            <person name="Tenebro C.P."/>
            <person name="Trono D.J.V.L."/>
            <person name="Balida L.A.P."/>
            <person name="Bayog L.K.A."/>
            <person name="Bruna J.R."/>
            <person name="Sabido E.M."/>
            <person name="Caspe D.P.C."/>
            <person name="de Los Santos E.L.C."/>
            <person name="Saludes J.P."/>
            <person name="Dalisay D.S."/>
        </authorList>
    </citation>
    <scope>NUCLEOTIDE SEQUENCE [LARGE SCALE GENOMIC DNA]</scope>
    <source>
        <strain evidence="3 4">DSD3025</strain>
    </source>
</reference>
<keyword evidence="2" id="KW-0732">Signal</keyword>
<keyword evidence="4" id="KW-1185">Reference proteome</keyword>
<dbReference type="Proteomes" id="UP001202244">
    <property type="component" value="Chromosome"/>
</dbReference>
<dbReference type="InterPro" id="IPR006311">
    <property type="entry name" value="TAT_signal"/>
</dbReference>
<dbReference type="RefSeq" id="WP_242755929.1">
    <property type="nucleotide sequence ID" value="NZ_CP093846.1"/>
</dbReference>
<dbReference type="PROSITE" id="PS51318">
    <property type="entry name" value="TAT"/>
    <property type="match status" value="1"/>
</dbReference>
<evidence type="ECO:0000313" key="4">
    <source>
        <dbReference type="Proteomes" id="UP001202244"/>
    </source>
</evidence>